<dbReference type="AlphaFoldDB" id="A0A809RUW1"/>
<dbReference type="InterPro" id="IPR002744">
    <property type="entry name" value="MIP18-like"/>
</dbReference>
<name>A0A809RUW1_9BACT</name>
<dbReference type="EMBL" id="AP021858">
    <property type="protein sequence ID" value="BBO23592.1"/>
    <property type="molecule type" value="Genomic_DNA"/>
</dbReference>
<proteinExistence type="predicted"/>
<reference evidence="2" key="1">
    <citation type="journal article" name="DNA Res.">
        <title>The physiological potential of anammox bacteria as revealed by their core genome structure.</title>
        <authorList>
            <person name="Okubo T."/>
            <person name="Toyoda A."/>
            <person name="Fukuhara K."/>
            <person name="Uchiyama I."/>
            <person name="Harigaya Y."/>
            <person name="Kuroiwa M."/>
            <person name="Suzuki T."/>
            <person name="Murakami Y."/>
            <person name="Suwa Y."/>
            <person name="Takami H."/>
        </authorList>
    </citation>
    <scope>NUCLEOTIDE SEQUENCE</scope>
    <source>
        <strain evidence="2">317325-2</strain>
    </source>
</reference>
<protein>
    <submittedName>
        <fullName evidence="2">FeS assembly SUF system protein</fullName>
    </submittedName>
</protein>
<dbReference type="Gene3D" id="3.30.300.130">
    <property type="entry name" value="Fe-S cluster assembly (FSCA)"/>
    <property type="match status" value="1"/>
</dbReference>
<feature type="domain" description="MIP18 family-like" evidence="1">
    <location>
        <begin position="31"/>
        <end position="102"/>
    </location>
</feature>
<accession>A0A809RUW1</accession>
<dbReference type="InterPro" id="IPR052339">
    <property type="entry name" value="Fe-S_Maturation_MIP18"/>
</dbReference>
<gene>
    <name evidence="2" type="ORF">NPRO_11870</name>
</gene>
<dbReference type="Proteomes" id="UP000662873">
    <property type="component" value="Chromosome"/>
</dbReference>
<dbReference type="KEGG" id="npy:NPRO_11870"/>
<dbReference type="PANTHER" id="PTHR42831:SF1">
    <property type="entry name" value="FE-S PROTEIN MATURATION AUXILIARY FACTOR YITW"/>
    <property type="match status" value="1"/>
</dbReference>
<evidence type="ECO:0000259" key="1">
    <source>
        <dbReference type="Pfam" id="PF01883"/>
    </source>
</evidence>
<dbReference type="SUPFAM" id="SSF117916">
    <property type="entry name" value="Fe-S cluster assembly (FSCA) domain-like"/>
    <property type="match status" value="1"/>
</dbReference>
<organism evidence="2 3">
    <name type="scientific">Candidatus Nitrosymbiomonas proteolyticus</name>
    <dbReference type="NCBI Taxonomy" id="2608984"/>
    <lineage>
        <taxon>Bacteria</taxon>
        <taxon>Bacillati</taxon>
        <taxon>Armatimonadota</taxon>
        <taxon>Armatimonadota incertae sedis</taxon>
        <taxon>Candidatus Nitrosymbiomonas</taxon>
    </lineage>
</organism>
<dbReference type="PANTHER" id="PTHR42831">
    <property type="entry name" value="FE-S PROTEIN MATURATION AUXILIARY FACTOR YITW"/>
    <property type="match status" value="1"/>
</dbReference>
<sequence>MPEPIRKQETDVEPVRRSGLNSIERTVLEGEVVDVLRCIYDPEIPVNIYDLGLIYEVAVDESADARIVMTLTSPMCPVAEELPLEVEEKVRLIPSLKNVTVELTWDPPFSIDRMSDEVKLLLGLL</sequence>
<evidence type="ECO:0000313" key="2">
    <source>
        <dbReference type="EMBL" id="BBO23592.1"/>
    </source>
</evidence>
<dbReference type="Pfam" id="PF01883">
    <property type="entry name" value="FeS_assembly_P"/>
    <property type="match status" value="1"/>
</dbReference>
<dbReference type="InterPro" id="IPR034904">
    <property type="entry name" value="FSCA_dom_sf"/>
</dbReference>
<evidence type="ECO:0000313" key="3">
    <source>
        <dbReference type="Proteomes" id="UP000662873"/>
    </source>
</evidence>